<dbReference type="Proteomes" id="UP001266305">
    <property type="component" value="Unassembled WGS sequence"/>
</dbReference>
<reference evidence="1 2" key="1">
    <citation type="submission" date="2023-05" db="EMBL/GenBank/DDBJ databases">
        <title>B98-5 Cell Line De Novo Hybrid Assembly: An Optical Mapping Approach.</title>
        <authorList>
            <person name="Kananen K."/>
            <person name="Auerbach J.A."/>
            <person name="Kautto E."/>
            <person name="Blachly J.S."/>
        </authorList>
    </citation>
    <scope>NUCLEOTIDE SEQUENCE [LARGE SCALE GENOMIC DNA]</scope>
    <source>
        <strain evidence="1">B95-8</strain>
        <tissue evidence="1">Cell line</tissue>
    </source>
</reference>
<keyword evidence="2" id="KW-1185">Reference proteome</keyword>
<comment type="caution">
    <text evidence="1">The sequence shown here is derived from an EMBL/GenBank/DDBJ whole genome shotgun (WGS) entry which is preliminary data.</text>
</comment>
<accession>A0ABQ9UNZ7</accession>
<evidence type="ECO:0000313" key="1">
    <source>
        <dbReference type="EMBL" id="KAK2098807.1"/>
    </source>
</evidence>
<gene>
    <name evidence="1" type="ORF">P7K49_024258</name>
</gene>
<sequence length="96" mass="10715">MIFPTLPLVNLSFSHLHSVHIPPVPLHTHPTRPCCRLAGWGARIAQQKEYNGKTLETWQLVVRILAVPFTHSDVVGQSGFHSVTHHRSLQIVGLQA</sequence>
<proteinExistence type="predicted"/>
<dbReference type="EMBL" id="JASSZA010000011">
    <property type="protein sequence ID" value="KAK2098807.1"/>
    <property type="molecule type" value="Genomic_DNA"/>
</dbReference>
<name>A0ABQ9UNZ7_SAGOE</name>
<evidence type="ECO:0000313" key="2">
    <source>
        <dbReference type="Proteomes" id="UP001266305"/>
    </source>
</evidence>
<protein>
    <submittedName>
        <fullName evidence="1">Uncharacterized protein</fullName>
    </submittedName>
</protein>
<organism evidence="1 2">
    <name type="scientific">Saguinus oedipus</name>
    <name type="common">Cotton-top tamarin</name>
    <name type="synonym">Oedipomidas oedipus</name>
    <dbReference type="NCBI Taxonomy" id="9490"/>
    <lineage>
        <taxon>Eukaryota</taxon>
        <taxon>Metazoa</taxon>
        <taxon>Chordata</taxon>
        <taxon>Craniata</taxon>
        <taxon>Vertebrata</taxon>
        <taxon>Euteleostomi</taxon>
        <taxon>Mammalia</taxon>
        <taxon>Eutheria</taxon>
        <taxon>Euarchontoglires</taxon>
        <taxon>Primates</taxon>
        <taxon>Haplorrhini</taxon>
        <taxon>Platyrrhini</taxon>
        <taxon>Cebidae</taxon>
        <taxon>Callitrichinae</taxon>
        <taxon>Saguinus</taxon>
    </lineage>
</organism>